<feature type="transmembrane region" description="Helical" evidence="1">
    <location>
        <begin position="155"/>
        <end position="173"/>
    </location>
</feature>
<reference evidence="3 4" key="1">
    <citation type="submission" date="2020-05" db="EMBL/GenBank/DDBJ databases">
        <title>Complete genome sequence of Gemmatimonas greenlandica TET16.</title>
        <authorList>
            <person name="Zeng Y."/>
        </authorList>
    </citation>
    <scope>NUCLEOTIDE SEQUENCE [LARGE SCALE GENOMIC DNA]</scope>
    <source>
        <strain evidence="3 4">TET16</strain>
    </source>
</reference>
<dbReference type="NCBIfam" id="TIGR03008">
    <property type="entry name" value="pepcterm_CAAX"/>
    <property type="match status" value="1"/>
</dbReference>
<dbReference type="AlphaFoldDB" id="A0A6M4IFY4"/>
<dbReference type="InterPro" id="IPR014346">
    <property type="entry name" value="Prenyl_protease-related"/>
</dbReference>
<keyword evidence="1" id="KW-1133">Transmembrane helix</keyword>
<keyword evidence="3" id="KW-0645">Protease</keyword>
<feature type="transmembrane region" description="Helical" evidence="1">
    <location>
        <begin position="202"/>
        <end position="220"/>
    </location>
</feature>
<keyword evidence="4" id="KW-1185">Reference proteome</keyword>
<evidence type="ECO:0000313" key="4">
    <source>
        <dbReference type="Proteomes" id="UP000500938"/>
    </source>
</evidence>
<sequence>MSELSLTRQYPSLPWIAPFAVFMILLAVGPSLPIPQPWESILRVGVLVAVMLTISKDVVLSLRVRHVVPSVLLGLAVCAMWVAPDQLFPGWREHWLFQNSITGTVKTSIAPSELADPLVVMLRVVRAALLVPILEELFWRGWLPRWIVNNDWQKVPLGTYNVMAFVVTAVLFASEHGPFWEVGLLCGFIYNWWMWKTKSLGDIVLVHAVTNAALSGFVMVTKQYAYWM</sequence>
<evidence type="ECO:0000313" key="3">
    <source>
        <dbReference type="EMBL" id="QJR34014.1"/>
    </source>
</evidence>
<dbReference type="GO" id="GO:0080120">
    <property type="term" value="P:CAAX-box protein maturation"/>
    <property type="evidence" value="ECO:0007669"/>
    <property type="project" value="UniProtKB-ARBA"/>
</dbReference>
<feature type="transmembrane region" description="Helical" evidence="1">
    <location>
        <begin position="124"/>
        <end position="143"/>
    </location>
</feature>
<keyword evidence="3" id="KW-0378">Hydrolase</keyword>
<feature type="transmembrane region" description="Helical" evidence="1">
    <location>
        <begin position="40"/>
        <end position="59"/>
    </location>
</feature>
<keyword evidence="1" id="KW-0812">Transmembrane</keyword>
<organism evidence="3 4">
    <name type="scientific">Gemmatimonas groenlandica</name>
    <dbReference type="NCBI Taxonomy" id="2732249"/>
    <lineage>
        <taxon>Bacteria</taxon>
        <taxon>Pseudomonadati</taxon>
        <taxon>Gemmatimonadota</taxon>
        <taxon>Gemmatimonadia</taxon>
        <taxon>Gemmatimonadales</taxon>
        <taxon>Gemmatimonadaceae</taxon>
        <taxon>Gemmatimonas</taxon>
    </lineage>
</organism>
<feature type="transmembrane region" description="Helical" evidence="1">
    <location>
        <begin position="12"/>
        <end position="34"/>
    </location>
</feature>
<dbReference type="InterPro" id="IPR003675">
    <property type="entry name" value="Rce1/LyrA-like_dom"/>
</dbReference>
<keyword evidence="1" id="KW-0472">Membrane</keyword>
<proteinExistence type="predicted"/>
<evidence type="ECO:0000259" key="2">
    <source>
        <dbReference type="Pfam" id="PF02517"/>
    </source>
</evidence>
<dbReference type="Pfam" id="PF02517">
    <property type="entry name" value="Rce1-like"/>
    <property type="match status" value="1"/>
</dbReference>
<protein>
    <submittedName>
        <fullName evidence="3">CAAX prenyl protease-related protein</fullName>
    </submittedName>
</protein>
<feature type="transmembrane region" description="Helical" evidence="1">
    <location>
        <begin position="66"/>
        <end position="83"/>
    </location>
</feature>
<accession>A0A6M4IFY4</accession>
<dbReference type="GO" id="GO:0006508">
    <property type="term" value="P:proteolysis"/>
    <property type="evidence" value="ECO:0007669"/>
    <property type="project" value="UniProtKB-KW"/>
</dbReference>
<dbReference type="EMBL" id="CP053085">
    <property type="protein sequence ID" value="QJR34014.1"/>
    <property type="molecule type" value="Genomic_DNA"/>
</dbReference>
<dbReference type="KEGG" id="ggr:HKW67_00025"/>
<gene>
    <name evidence="3" type="ORF">HKW67_00025</name>
</gene>
<evidence type="ECO:0000256" key="1">
    <source>
        <dbReference type="SAM" id="Phobius"/>
    </source>
</evidence>
<dbReference type="Proteomes" id="UP000500938">
    <property type="component" value="Chromosome"/>
</dbReference>
<dbReference type="GO" id="GO:0004175">
    <property type="term" value="F:endopeptidase activity"/>
    <property type="evidence" value="ECO:0007669"/>
    <property type="project" value="UniProtKB-ARBA"/>
</dbReference>
<dbReference type="RefSeq" id="WP_171223440.1">
    <property type="nucleotide sequence ID" value="NZ_CP053085.1"/>
</dbReference>
<feature type="domain" description="CAAX prenyl protease 2/Lysostaphin resistance protein A-like" evidence="2">
    <location>
        <begin position="120"/>
        <end position="212"/>
    </location>
</feature>
<name>A0A6M4IFY4_9BACT</name>